<sequence length="85" mass="9833">MPSGDTVCEWVLRAWRDTEEVTIMRSVEAAGFVKQPSDWFIAGHDVYGARFHERWLDEAKDEEDKDLLNLSSLDDALDDINFIDE</sequence>
<reference evidence="1" key="1">
    <citation type="submission" date="2021-01" db="EMBL/GenBank/DDBJ databases">
        <title>Phytophthora aleatoria, a newly-described species from Pinus radiata is distinct from Phytophthora cactorum isolates based on comparative genomics.</title>
        <authorList>
            <person name="Mcdougal R."/>
            <person name="Panda P."/>
            <person name="Williams N."/>
            <person name="Studholme D.J."/>
        </authorList>
    </citation>
    <scope>NUCLEOTIDE SEQUENCE</scope>
    <source>
        <strain evidence="1">NZFS 4037</strain>
    </source>
</reference>
<evidence type="ECO:0000313" key="1">
    <source>
        <dbReference type="EMBL" id="KAG6961411.1"/>
    </source>
</evidence>
<accession>A0A8J5IM22</accession>
<dbReference type="AlphaFoldDB" id="A0A8J5IM22"/>
<evidence type="ECO:0000313" key="2">
    <source>
        <dbReference type="Proteomes" id="UP000709295"/>
    </source>
</evidence>
<comment type="caution">
    <text evidence="1">The sequence shown here is derived from an EMBL/GenBank/DDBJ whole genome shotgun (WGS) entry which is preliminary data.</text>
</comment>
<name>A0A8J5IM22_9STRA</name>
<proteinExistence type="predicted"/>
<protein>
    <submittedName>
        <fullName evidence="1">Uncharacterized protein</fullName>
    </submittedName>
</protein>
<organism evidence="1 2">
    <name type="scientific">Phytophthora aleatoria</name>
    <dbReference type="NCBI Taxonomy" id="2496075"/>
    <lineage>
        <taxon>Eukaryota</taxon>
        <taxon>Sar</taxon>
        <taxon>Stramenopiles</taxon>
        <taxon>Oomycota</taxon>
        <taxon>Peronosporomycetes</taxon>
        <taxon>Peronosporales</taxon>
        <taxon>Peronosporaceae</taxon>
        <taxon>Phytophthora</taxon>
    </lineage>
</organism>
<keyword evidence="2" id="KW-1185">Reference proteome</keyword>
<dbReference type="EMBL" id="JAENGY010000507">
    <property type="protein sequence ID" value="KAG6961411.1"/>
    <property type="molecule type" value="Genomic_DNA"/>
</dbReference>
<gene>
    <name evidence="1" type="ORF">JG688_00009102</name>
</gene>
<dbReference type="Proteomes" id="UP000709295">
    <property type="component" value="Unassembled WGS sequence"/>
</dbReference>